<dbReference type="OMA" id="LQYDEVC"/>
<evidence type="ECO:0000313" key="3">
    <source>
        <dbReference type="EMBL" id="EEH58066.1"/>
    </source>
</evidence>
<dbReference type="Gene3D" id="2.30.30.140">
    <property type="match status" value="1"/>
</dbReference>
<accession>C1MQE5</accession>
<dbReference type="PANTHER" id="PTHR12805">
    <property type="entry name" value="KIN17 KIN, ANTIGENIC DETERMINANT OF RECA PROTEIN HOMOLOG"/>
    <property type="match status" value="1"/>
</dbReference>
<dbReference type="RefSeq" id="XP_003058115.1">
    <property type="nucleotide sequence ID" value="XM_003058069.1"/>
</dbReference>
<name>C1MQE5_MICPC</name>
<dbReference type="InterPro" id="IPR037321">
    <property type="entry name" value="KIN17-like"/>
</dbReference>
<keyword evidence="4" id="KW-1185">Reference proteome</keyword>
<gene>
    <name evidence="3" type="ORF">MICPUCDRAFT_57262</name>
</gene>
<dbReference type="eggNOG" id="KOG2837">
    <property type="taxonomic scope" value="Eukaryota"/>
</dbReference>
<dbReference type="Gene3D" id="2.30.30.30">
    <property type="match status" value="1"/>
</dbReference>
<dbReference type="AlphaFoldDB" id="C1MQE5"/>
<proteinExistence type="predicted"/>
<feature type="compositionally biased region" description="Basic and acidic residues" evidence="1">
    <location>
        <begin position="50"/>
        <end position="62"/>
    </location>
</feature>
<dbReference type="GO" id="GO:0005634">
    <property type="term" value="C:nucleus"/>
    <property type="evidence" value="ECO:0007669"/>
    <property type="project" value="TreeGrafter"/>
</dbReference>
<dbReference type="GO" id="GO:0003690">
    <property type="term" value="F:double-stranded DNA binding"/>
    <property type="evidence" value="ECO:0007669"/>
    <property type="project" value="TreeGrafter"/>
</dbReference>
<dbReference type="GeneID" id="9683180"/>
<sequence>MADDGPFFETFDATAARISQSHLAAKLNQGPRDDAGRFRITKGTSSLATPEEKRAEENRERGVTLVDPTKAVSLHTVKRAADAPREREKTKKAKKEKKDGDDADDDAGPPSWLSLGLVVKILDKSSAHRKRKGVVRKLPRKGVAELEVLGVDAAATETVAEKHLETVLPAVGKHVRVVKGEAAGRVGELRKIHETRFLAEVALDAADGVRQRVEFLQYDEVCKVQGLS</sequence>
<evidence type="ECO:0000313" key="4">
    <source>
        <dbReference type="Proteomes" id="UP000001876"/>
    </source>
</evidence>
<dbReference type="EMBL" id="GG663738">
    <property type="protein sequence ID" value="EEH58066.1"/>
    <property type="molecule type" value="Genomic_DNA"/>
</dbReference>
<dbReference type="STRING" id="564608.C1MQE5"/>
<dbReference type="PANTHER" id="PTHR12805:SF0">
    <property type="entry name" value="DNA_RNA-BINDING PROTEIN KIN17"/>
    <property type="match status" value="1"/>
</dbReference>
<dbReference type="GO" id="GO:0006260">
    <property type="term" value="P:DNA replication"/>
    <property type="evidence" value="ECO:0007669"/>
    <property type="project" value="TreeGrafter"/>
</dbReference>
<evidence type="ECO:0000256" key="1">
    <source>
        <dbReference type="SAM" id="MobiDB-lite"/>
    </source>
</evidence>
<dbReference type="KEGG" id="mpp:MICPUCDRAFT_57262"/>
<feature type="compositionally biased region" description="Basic and acidic residues" evidence="1">
    <location>
        <begin position="79"/>
        <end position="89"/>
    </location>
</feature>
<feature type="region of interest" description="Disordered" evidence="1">
    <location>
        <begin position="24"/>
        <end position="109"/>
    </location>
</feature>
<protein>
    <submittedName>
        <fullName evidence="3">Predicted protein</fullName>
    </submittedName>
</protein>
<evidence type="ECO:0000259" key="2">
    <source>
        <dbReference type="Pfam" id="PF25092"/>
    </source>
</evidence>
<dbReference type="InterPro" id="IPR041995">
    <property type="entry name" value="KOW_KIN17"/>
</dbReference>
<feature type="domain" description="Kin17 KOW" evidence="2">
    <location>
        <begin position="169"/>
        <end position="224"/>
    </location>
</feature>
<dbReference type="OrthoDB" id="10266249at2759"/>
<organism evidence="4">
    <name type="scientific">Micromonas pusilla (strain CCMP1545)</name>
    <name type="common">Picoplanktonic green alga</name>
    <dbReference type="NCBI Taxonomy" id="564608"/>
    <lineage>
        <taxon>Eukaryota</taxon>
        <taxon>Viridiplantae</taxon>
        <taxon>Chlorophyta</taxon>
        <taxon>Mamiellophyceae</taxon>
        <taxon>Mamiellales</taxon>
        <taxon>Mamiellaceae</taxon>
        <taxon>Micromonas</taxon>
    </lineage>
</organism>
<dbReference type="Proteomes" id="UP000001876">
    <property type="component" value="Unassembled WGS sequence"/>
</dbReference>
<reference evidence="3 4" key="1">
    <citation type="journal article" date="2009" name="Science">
        <title>Green evolution and dynamic adaptations revealed by genomes of the marine picoeukaryotes Micromonas.</title>
        <authorList>
            <person name="Worden A.Z."/>
            <person name="Lee J.H."/>
            <person name="Mock T."/>
            <person name="Rouze P."/>
            <person name="Simmons M.P."/>
            <person name="Aerts A.L."/>
            <person name="Allen A.E."/>
            <person name="Cuvelier M.L."/>
            <person name="Derelle E."/>
            <person name="Everett M.V."/>
            <person name="Foulon E."/>
            <person name="Grimwood J."/>
            <person name="Gundlach H."/>
            <person name="Henrissat B."/>
            <person name="Napoli C."/>
            <person name="McDonald S.M."/>
            <person name="Parker M.S."/>
            <person name="Rombauts S."/>
            <person name="Salamov A."/>
            <person name="Von Dassow P."/>
            <person name="Badger J.H."/>
            <person name="Coutinho P.M."/>
            <person name="Demir E."/>
            <person name="Dubchak I."/>
            <person name="Gentemann C."/>
            <person name="Eikrem W."/>
            <person name="Gready J.E."/>
            <person name="John U."/>
            <person name="Lanier W."/>
            <person name="Lindquist E.A."/>
            <person name="Lucas S."/>
            <person name="Mayer K.F."/>
            <person name="Moreau H."/>
            <person name="Not F."/>
            <person name="Otillar R."/>
            <person name="Panaud O."/>
            <person name="Pangilinan J."/>
            <person name="Paulsen I."/>
            <person name="Piegu B."/>
            <person name="Poliakov A."/>
            <person name="Robbens S."/>
            <person name="Schmutz J."/>
            <person name="Toulza E."/>
            <person name="Wyss T."/>
            <person name="Zelensky A."/>
            <person name="Zhou K."/>
            <person name="Armbrust E.V."/>
            <person name="Bhattacharya D."/>
            <person name="Goodenough U.W."/>
            <person name="Van de Peer Y."/>
            <person name="Grigoriev I.V."/>
        </authorList>
    </citation>
    <scope>NUCLEOTIDE SEQUENCE [LARGE SCALE GENOMIC DNA]</scope>
    <source>
        <strain evidence="3 4">CCMP1545</strain>
    </source>
</reference>
<dbReference type="GO" id="GO:0006974">
    <property type="term" value="P:DNA damage response"/>
    <property type="evidence" value="ECO:0007669"/>
    <property type="project" value="TreeGrafter"/>
</dbReference>
<dbReference type="Pfam" id="PF25092">
    <property type="entry name" value="SH3_KIN17_C"/>
    <property type="match status" value="1"/>
</dbReference>
<dbReference type="InterPro" id="IPR014722">
    <property type="entry name" value="Rib_uL2_dom2"/>
</dbReference>